<name>A0A413WYW0_9FIRM</name>
<evidence type="ECO:0000313" key="2">
    <source>
        <dbReference type="Proteomes" id="UP001055091"/>
    </source>
</evidence>
<dbReference type="Proteomes" id="UP001055091">
    <property type="component" value="Unassembled WGS sequence"/>
</dbReference>
<reference evidence="1" key="1">
    <citation type="submission" date="2022-01" db="EMBL/GenBank/DDBJ databases">
        <title>Novel bile acid biosynthetic pathways are enriched in the microbiome of centenarians.</title>
        <authorList>
            <person name="Sato Y."/>
            <person name="Atarashi K."/>
            <person name="Plichta R.D."/>
            <person name="Arai Y."/>
            <person name="Sasajima S."/>
            <person name="Kearney M.S."/>
            <person name="Suda W."/>
            <person name="Takeshita K."/>
            <person name="Sasaki T."/>
            <person name="Okamoto S."/>
            <person name="Skelly N.A."/>
            <person name="Okamura Y."/>
            <person name="Vlamakis H."/>
            <person name="Li Y."/>
            <person name="Tanoue T."/>
            <person name="Takei H."/>
            <person name="Nittono H."/>
            <person name="Narushima S."/>
            <person name="Irie J."/>
            <person name="Itoh H."/>
            <person name="Moriya K."/>
            <person name="Sugiura Y."/>
            <person name="Suematsu M."/>
            <person name="Moritoki N."/>
            <person name="Shibata S."/>
            <person name="Littman R.D."/>
            <person name="Fischbach A.M."/>
            <person name="Uwamino Y."/>
            <person name="Inoue T."/>
            <person name="Honda A."/>
            <person name="Hattori M."/>
            <person name="Murai T."/>
            <person name="Xavier J.R."/>
            <person name="Hirose N."/>
            <person name="Honda K."/>
        </authorList>
    </citation>
    <scope>NUCLEOTIDE SEQUENCE</scope>
    <source>
        <strain evidence="1">CE91-St55</strain>
    </source>
</reference>
<evidence type="ECO:0000313" key="1">
    <source>
        <dbReference type="EMBL" id="GKG98581.1"/>
    </source>
</evidence>
<proteinExistence type="predicted"/>
<sequence length="586" mass="67101">MFQQFKTASYAHAEYLCKTDLSMLKEKIEEFLTWLPLDKVYLETHRGIYDVPREKMEAIKELFASYGIKTSGGITSTLSIEGHEKHTIFDVLCYTDSVYRKRYLEIVRDTAKMFDEIILDDFFFTSCRCSECIEAKKDRSWPEYRLDLMAGLAEEIVAAAREENPDCFFIIKYPNWYESYQDCGYNPQVQRDIFDGIYTGVEARNPQYDAQHIQRYLSYSLIRFMEQIAPGRNGGGWFDEGGSSDNMNAFVEQASLALFAGARELTLFNFESMASSPLTAVLGQQLERMDQVLGHLGTPMGVSVYEPFDAEGEDQLMNYLGMCGVPLEPTPVFCEEAPSMLLTASSAKDPDVVEKLKEYVRKGGHAVITSGFLSSTMDRGIRDMTTAVPTGRRASGNVYFVDNYNRNHRFYCEGRRPVYLQVLDYKTNATWCQIGLITDECNFPLMLEDFYGEGNLYTLNIPDDFSQLYRLPKDVLTDIGRVMTRNLPVFLSADAKYGLFEYDNSTFAVYSFRPVDENLEIILRGDEYKGIVDLETGREYYPLLTGVEPQKRFDAAKAKSEVREQILEVPFTAGFCRFYRLIGKEE</sequence>
<dbReference type="AlphaFoldDB" id="A0A413WYW0"/>
<comment type="caution">
    <text evidence="1">The sequence shown here is derived from an EMBL/GenBank/DDBJ whole genome shotgun (WGS) entry which is preliminary data.</text>
</comment>
<dbReference type="RefSeq" id="WP_118077269.1">
    <property type="nucleotide sequence ID" value="NZ_BQNJ01000001.1"/>
</dbReference>
<accession>A0A413WYW0</accession>
<dbReference type="EMBL" id="BQNJ01000001">
    <property type="protein sequence ID" value="GKG98581.1"/>
    <property type="molecule type" value="Genomic_DNA"/>
</dbReference>
<gene>
    <name evidence="1" type="ORF">CE91St55_05630</name>
</gene>
<organism evidence="1 2">
    <name type="scientific">Hungatella hathewayi</name>
    <dbReference type="NCBI Taxonomy" id="154046"/>
    <lineage>
        <taxon>Bacteria</taxon>
        <taxon>Bacillati</taxon>
        <taxon>Bacillota</taxon>
        <taxon>Clostridia</taxon>
        <taxon>Lachnospirales</taxon>
        <taxon>Lachnospiraceae</taxon>
        <taxon>Hungatella</taxon>
    </lineage>
</organism>
<protein>
    <submittedName>
        <fullName evidence="1">Permease</fullName>
    </submittedName>
</protein>